<organism evidence="5 6">
    <name type="scientific">Propionivibrio dicarboxylicus</name>
    <dbReference type="NCBI Taxonomy" id="83767"/>
    <lineage>
        <taxon>Bacteria</taxon>
        <taxon>Pseudomonadati</taxon>
        <taxon>Pseudomonadota</taxon>
        <taxon>Betaproteobacteria</taxon>
        <taxon>Rhodocyclales</taxon>
        <taxon>Rhodocyclaceae</taxon>
        <taxon>Propionivibrio</taxon>
    </lineage>
</organism>
<dbReference type="Gene3D" id="1.10.287.1120">
    <property type="entry name" value="Bipartite methylase S protein"/>
    <property type="match status" value="1"/>
</dbReference>
<evidence type="ECO:0000313" key="6">
    <source>
        <dbReference type="Proteomes" id="UP000198607"/>
    </source>
</evidence>
<dbReference type="CDD" id="cd17278">
    <property type="entry name" value="RMtype1_S_LdeBORF1052P-TRD2-CR2"/>
    <property type="match status" value="1"/>
</dbReference>
<sequence length="403" mass="44692">MKKTGHTKVQLGEIATVFSGFAFKSSDLGSSGIPVIKIGNIQAGCVQSRCADHFPRELFTGKLDRYVLQQGDSLVAMTGAGSVGKFGRMLKVSQRFLVNQRVGIIRPDKAKCDPAFVFYVLSLPNYEKTLYAQGLGAGQPNVSAKQISDLELPFPPLKTQRCIASILSAYDDLIENNTRRIAILEEMARRIYEEWFVRFRFPGHEQVKMVEPELGLIPEGWSYQPLGVLAEVQWGDTTKTKKAYVKDGFTAYSASGPDGKLSYFDFDREGIVLSAIGNVGLTWFARGKWSCIKNTIKFWARSEQGVSNSFLYFATKSPDFWPKRGAAQPFISLGDARACKVLTPAETLVHKFDHTVAPMFKLVDSLSNKNTNLRTTRDLLLPKLISGELDVSNLPEPEEAIAA</sequence>
<comment type="similarity">
    <text evidence="1">Belongs to the type-I restriction system S methylase family.</text>
</comment>
<keyword evidence="2" id="KW-0680">Restriction system</keyword>
<dbReference type="OrthoDB" id="9798929at2"/>
<keyword evidence="6" id="KW-1185">Reference proteome</keyword>
<evidence type="ECO:0000256" key="3">
    <source>
        <dbReference type="ARBA" id="ARBA00023125"/>
    </source>
</evidence>
<dbReference type="PANTHER" id="PTHR30408">
    <property type="entry name" value="TYPE-1 RESTRICTION ENZYME ECOKI SPECIFICITY PROTEIN"/>
    <property type="match status" value="1"/>
</dbReference>
<dbReference type="AlphaFoldDB" id="A0A1G8JM80"/>
<dbReference type="Pfam" id="PF01420">
    <property type="entry name" value="Methylase_S"/>
    <property type="match status" value="1"/>
</dbReference>
<dbReference type="InterPro" id="IPR044946">
    <property type="entry name" value="Restrct_endonuc_typeI_TRD_sf"/>
</dbReference>
<dbReference type="InterPro" id="IPR000055">
    <property type="entry name" value="Restrct_endonuc_typeI_TRD"/>
</dbReference>
<keyword evidence="3" id="KW-0238">DNA-binding</keyword>
<evidence type="ECO:0000256" key="1">
    <source>
        <dbReference type="ARBA" id="ARBA00010923"/>
    </source>
</evidence>
<dbReference type="SUPFAM" id="SSF116734">
    <property type="entry name" value="DNA methylase specificity domain"/>
    <property type="match status" value="2"/>
</dbReference>
<dbReference type="EMBL" id="FNCY01000016">
    <property type="protein sequence ID" value="SDI31750.1"/>
    <property type="molecule type" value="Genomic_DNA"/>
</dbReference>
<evidence type="ECO:0000313" key="5">
    <source>
        <dbReference type="EMBL" id="SDI31750.1"/>
    </source>
</evidence>
<protein>
    <submittedName>
        <fullName evidence="5">Type I restriction enzyme, S subunit</fullName>
    </submittedName>
</protein>
<feature type="domain" description="Type I restriction modification DNA specificity" evidence="4">
    <location>
        <begin position="8"/>
        <end position="185"/>
    </location>
</feature>
<evidence type="ECO:0000259" key="4">
    <source>
        <dbReference type="Pfam" id="PF01420"/>
    </source>
</evidence>
<reference evidence="5 6" key="1">
    <citation type="submission" date="2016-10" db="EMBL/GenBank/DDBJ databases">
        <authorList>
            <person name="de Groot N.N."/>
        </authorList>
    </citation>
    <scope>NUCLEOTIDE SEQUENCE [LARGE SCALE GENOMIC DNA]</scope>
    <source>
        <strain evidence="5 6">DSM 5885</strain>
    </source>
</reference>
<dbReference type="PANTHER" id="PTHR30408:SF13">
    <property type="entry name" value="TYPE I RESTRICTION ENZYME HINDI SPECIFICITY SUBUNIT"/>
    <property type="match status" value="1"/>
</dbReference>
<accession>A0A1G8JM80</accession>
<dbReference type="GO" id="GO:0003677">
    <property type="term" value="F:DNA binding"/>
    <property type="evidence" value="ECO:0007669"/>
    <property type="project" value="UniProtKB-KW"/>
</dbReference>
<dbReference type="InterPro" id="IPR052021">
    <property type="entry name" value="Type-I_RS_S_subunit"/>
</dbReference>
<name>A0A1G8JM80_9RHOO</name>
<dbReference type="RefSeq" id="WP_091939031.1">
    <property type="nucleotide sequence ID" value="NZ_FNCY01000016.1"/>
</dbReference>
<dbReference type="Gene3D" id="3.90.220.20">
    <property type="entry name" value="DNA methylase specificity domains"/>
    <property type="match status" value="2"/>
</dbReference>
<proteinExistence type="inferred from homology"/>
<dbReference type="STRING" id="83767.SAMN05660652_03237"/>
<dbReference type="Proteomes" id="UP000198607">
    <property type="component" value="Unassembled WGS sequence"/>
</dbReference>
<dbReference type="GO" id="GO:0009307">
    <property type="term" value="P:DNA restriction-modification system"/>
    <property type="evidence" value="ECO:0007669"/>
    <property type="project" value="UniProtKB-KW"/>
</dbReference>
<gene>
    <name evidence="5" type="ORF">SAMN05660652_03237</name>
</gene>
<evidence type="ECO:0000256" key="2">
    <source>
        <dbReference type="ARBA" id="ARBA00022747"/>
    </source>
</evidence>